<dbReference type="SMART" id="SM00422">
    <property type="entry name" value="HTH_MERR"/>
    <property type="match status" value="1"/>
</dbReference>
<evidence type="ECO:0000256" key="3">
    <source>
        <dbReference type="ARBA" id="ARBA00023163"/>
    </source>
</evidence>
<dbReference type="AlphaFoldDB" id="A0A0F7JPE0"/>
<name>A0A0F7JPE0_9DEIO</name>
<dbReference type="SUPFAM" id="SSF46955">
    <property type="entry name" value="Putative DNA-binding domain"/>
    <property type="match status" value="1"/>
</dbReference>
<evidence type="ECO:0000313" key="6">
    <source>
        <dbReference type="EMBL" id="MDR6220177.1"/>
    </source>
</evidence>
<dbReference type="PRINTS" id="PR00040">
    <property type="entry name" value="HTHMERR"/>
</dbReference>
<dbReference type="InterPro" id="IPR047057">
    <property type="entry name" value="MerR_fam"/>
</dbReference>
<protein>
    <submittedName>
        <fullName evidence="6">DNA-binding transcriptional MerR regulator</fullName>
    </submittedName>
</protein>
<dbReference type="EMBL" id="CP011389">
    <property type="protein sequence ID" value="AKH16683.1"/>
    <property type="molecule type" value="Genomic_DNA"/>
</dbReference>
<dbReference type="InterPro" id="IPR000551">
    <property type="entry name" value="MerR-type_HTH_dom"/>
</dbReference>
<dbReference type="PANTHER" id="PTHR30204">
    <property type="entry name" value="REDOX-CYCLING DRUG-SENSING TRANSCRIPTIONAL ACTIVATOR SOXR"/>
    <property type="match status" value="1"/>
</dbReference>
<dbReference type="EMBL" id="JAVDQK010000011">
    <property type="protein sequence ID" value="MDR6220177.1"/>
    <property type="molecule type" value="Genomic_DNA"/>
</dbReference>
<dbReference type="PATRIC" id="fig|1309411.5.peg.1225"/>
<reference evidence="6" key="2">
    <citation type="submission" date="2023-07" db="EMBL/GenBank/DDBJ databases">
        <title>Sorghum-associated microbial communities from plants grown in Nebraska, USA.</title>
        <authorList>
            <person name="Schachtman D."/>
        </authorList>
    </citation>
    <scope>NUCLEOTIDE SEQUENCE</scope>
    <source>
        <strain evidence="6">BE330</strain>
    </source>
</reference>
<accession>A0A0F7JPE0</accession>
<reference evidence="5 7" key="1">
    <citation type="submission" date="2015-01" db="EMBL/GenBank/DDBJ databases">
        <title>Deinococcus soli/N5/whole genome sequencing.</title>
        <authorList>
            <person name="Kim M.K."/>
            <person name="Srinivasan S."/>
            <person name="Lee J.-J."/>
        </authorList>
    </citation>
    <scope>NUCLEOTIDE SEQUENCE [LARGE SCALE GENOMIC DNA]</scope>
    <source>
        <strain evidence="5 7">N5</strain>
    </source>
</reference>
<dbReference type="RefSeq" id="WP_046843255.1">
    <property type="nucleotide sequence ID" value="NZ_CP011389.1"/>
</dbReference>
<dbReference type="Pfam" id="PF13411">
    <property type="entry name" value="MerR_1"/>
    <property type="match status" value="1"/>
</dbReference>
<sequence>MRIGELAARTGSSVRALRHYDRTGVLSSVRQDNGYRTFIPEDVARVRLIRMFLAVGFTLDEIRRYAPCWQAGGTPADSAAGDVAHFYRRKLAELDTQLRDLHVIRDRLSAQLDALERSGTTCAAPPRETP</sequence>
<evidence type="ECO:0000313" key="7">
    <source>
        <dbReference type="Proteomes" id="UP000034024"/>
    </source>
</evidence>
<dbReference type="Proteomes" id="UP001185331">
    <property type="component" value="Unassembled WGS sequence"/>
</dbReference>
<proteinExistence type="predicted"/>
<keyword evidence="7" id="KW-1185">Reference proteome</keyword>
<dbReference type="Proteomes" id="UP000034024">
    <property type="component" value="Chromosome"/>
</dbReference>
<dbReference type="Gene3D" id="1.10.1660.10">
    <property type="match status" value="1"/>
</dbReference>
<keyword evidence="2 6" id="KW-0238">DNA-binding</keyword>
<keyword evidence="3" id="KW-0804">Transcription</keyword>
<dbReference type="OrthoDB" id="9806513at2"/>
<dbReference type="InterPro" id="IPR009061">
    <property type="entry name" value="DNA-bd_dom_put_sf"/>
</dbReference>
<dbReference type="PROSITE" id="PS50937">
    <property type="entry name" value="HTH_MERR_2"/>
    <property type="match status" value="1"/>
</dbReference>
<keyword evidence="1" id="KW-0805">Transcription regulation</keyword>
<dbReference type="GO" id="GO:0003677">
    <property type="term" value="F:DNA binding"/>
    <property type="evidence" value="ECO:0007669"/>
    <property type="project" value="UniProtKB-KW"/>
</dbReference>
<evidence type="ECO:0000256" key="2">
    <source>
        <dbReference type="ARBA" id="ARBA00023125"/>
    </source>
</evidence>
<dbReference type="KEGG" id="dch:SY84_05985"/>
<organism evidence="5 7">
    <name type="scientific">Deinococcus soli</name>
    <name type="common">ex Cha et al. 2016</name>
    <dbReference type="NCBI Taxonomy" id="1309411"/>
    <lineage>
        <taxon>Bacteria</taxon>
        <taxon>Thermotogati</taxon>
        <taxon>Deinococcota</taxon>
        <taxon>Deinococci</taxon>
        <taxon>Deinococcales</taxon>
        <taxon>Deinococcaceae</taxon>
        <taxon>Deinococcus</taxon>
    </lineage>
</organism>
<evidence type="ECO:0000313" key="5">
    <source>
        <dbReference type="EMBL" id="AKH16683.1"/>
    </source>
</evidence>
<dbReference type="GO" id="GO:0003700">
    <property type="term" value="F:DNA-binding transcription factor activity"/>
    <property type="evidence" value="ECO:0007669"/>
    <property type="project" value="InterPro"/>
</dbReference>
<gene>
    <name evidence="6" type="ORF">J2Y00_003788</name>
    <name evidence="5" type="ORF">SY84_05985</name>
</gene>
<evidence type="ECO:0000256" key="1">
    <source>
        <dbReference type="ARBA" id="ARBA00023015"/>
    </source>
</evidence>
<evidence type="ECO:0000259" key="4">
    <source>
        <dbReference type="PROSITE" id="PS50937"/>
    </source>
</evidence>
<dbReference type="PANTHER" id="PTHR30204:SF94">
    <property type="entry name" value="HEAVY METAL-DEPENDENT TRANSCRIPTIONAL REGULATOR HI_0293-RELATED"/>
    <property type="match status" value="1"/>
</dbReference>
<feature type="domain" description="HTH merR-type" evidence="4">
    <location>
        <begin position="1"/>
        <end position="68"/>
    </location>
</feature>